<organism evidence="3 4">
    <name type="scientific">Pedobacter insulae</name>
    <dbReference type="NCBI Taxonomy" id="414048"/>
    <lineage>
        <taxon>Bacteria</taxon>
        <taxon>Pseudomonadati</taxon>
        <taxon>Bacteroidota</taxon>
        <taxon>Sphingobacteriia</taxon>
        <taxon>Sphingobacteriales</taxon>
        <taxon>Sphingobacteriaceae</taxon>
        <taxon>Pedobacter</taxon>
    </lineage>
</organism>
<evidence type="ECO:0000313" key="3">
    <source>
        <dbReference type="EMBL" id="SFH03058.1"/>
    </source>
</evidence>
<evidence type="ECO:0000313" key="4">
    <source>
        <dbReference type="Proteomes" id="UP000199666"/>
    </source>
</evidence>
<evidence type="ECO:0000256" key="2">
    <source>
        <dbReference type="HAMAP-Rule" id="MF_00758"/>
    </source>
</evidence>
<dbReference type="RefSeq" id="WP_090993143.1">
    <property type="nucleotide sequence ID" value="NZ_FOPP01000004.1"/>
</dbReference>
<dbReference type="AlphaFoldDB" id="A0A1I2WNV7"/>
<dbReference type="HAMAP" id="MF_00758">
    <property type="entry name" value="UPF0301"/>
    <property type="match status" value="1"/>
</dbReference>
<dbReference type="OrthoDB" id="9807486at2"/>
<accession>A0A1I2WNV7</accession>
<protein>
    <recommendedName>
        <fullName evidence="2">UPF0301 protein SAMN04489864_104193</fullName>
    </recommendedName>
</protein>
<dbReference type="EMBL" id="FOPP01000004">
    <property type="protein sequence ID" value="SFH03058.1"/>
    <property type="molecule type" value="Genomic_DNA"/>
</dbReference>
<dbReference type="SUPFAM" id="SSF143456">
    <property type="entry name" value="VC0467-like"/>
    <property type="match status" value="1"/>
</dbReference>
<comment type="similarity">
    <text evidence="1 2">Belongs to the UPF0301 (AlgH) family.</text>
</comment>
<evidence type="ECO:0000256" key="1">
    <source>
        <dbReference type="ARBA" id="ARBA00009600"/>
    </source>
</evidence>
<dbReference type="Proteomes" id="UP000199666">
    <property type="component" value="Unassembled WGS sequence"/>
</dbReference>
<reference evidence="3 4" key="1">
    <citation type="submission" date="2016-10" db="EMBL/GenBank/DDBJ databases">
        <authorList>
            <person name="de Groot N.N."/>
        </authorList>
    </citation>
    <scope>NUCLEOTIDE SEQUENCE [LARGE SCALE GENOMIC DNA]</scope>
    <source>
        <strain evidence="3 4">DSM 18684</strain>
    </source>
</reference>
<keyword evidence="4" id="KW-1185">Reference proteome</keyword>
<dbReference type="Pfam" id="PF02622">
    <property type="entry name" value="DUF179"/>
    <property type="match status" value="1"/>
</dbReference>
<dbReference type="Gene3D" id="3.40.1740.10">
    <property type="entry name" value="VC0467-like"/>
    <property type="match status" value="1"/>
</dbReference>
<proteinExistence type="inferred from homology"/>
<dbReference type="PANTHER" id="PTHR30327">
    <property type="entry name" value="UNCHARACTERIZED PROTEIN YQGE"/>
    <property type="match status" value="1"/>
</dbReference>
<dbReference type="GO" id="GO:0005829">
    <property type="term" value="C:cytosol"/>
    <property type="evidence" value="ECO:0007669"/>
    <property type="project" value="TreeGrafter"/>
</dbReference>
<dbReference type="InterPro" id="IPR003774">
    <property type="entry name" value="AlgH-like"/>
</dbReference>
<sequence length="187" mass="21161">MLSITPPSTGRLLISEPFLNDPNFKRSVVLLAEHDEEGTLGFILNQPSALLLKDLVPELPEANFSVFIGGPVEMDTIHFIHRCYGKLNSGEEIGNGVYWGGNFETLKILVNNNDLEESEVKFFLGYSGWGRSQLEQEIKENTWIVSAQFHPDVVFSQDEEEVWREVILNLGPKYAHISNFPTDPRLN</sequence>
<gene>
    <name evidence="3" type="ORF">SAMN04489864_104193</name>
</gene>
<dbReference type="PANTHER" id="PTHR30327:SF1">
    <property type="entry name" value="UPF0301 PROTEIN YQGE"/>
    <property type="match status" value="1"/>
</dbReference>
<dbReference type="STRING" id="414048.SAMN04489864_104193"/>
<name>A0A1I2WNV7_9SPHI</name>